<dbReference type="NCBIfam" id="NF008184">
    <property type="entry name" value="PRK10935.1"/>
    <property type="match status" value="1"/>
</dbReference>
<evidence type="ECO:0000256" key="4">
    <source>
        <dbReference type="ARBA" id="ARBA00022519"/>
    </source>
</evidence>
<dbReference type="CDD" id="cd06225">
    <property type="entry name" value="HAMP"/>
    <property type="match status" value="1"/>
</dbReference>
<evidence type="ECO:0000259" key="18">
    <source>
        <dbReference type="PROSITE" id="PS50885"/>
    </source>
</evidence>
<dbReference type="PROSITE" id="PS50885">
    <property type="entry name" value="HAMP"/>
    <property type="match status" value="1"/>
</dbReference>
<evidence type="ECO:0000256" key="11">
    <source>
        <dbReference type="ARBA" id="ARBA00022989"/>
    </source>
</evidence>
<dbReference type="GO" id="GO:0005886">
    <property type="term" value="C:plasma membrane"/>
    <property type="evidence" value="ECO:0007669"/>
    <property type="project" value="UniProtKB-SubCell"/>
</dbReference>
<keyword evidence="4 14" id="KW-0997">Cell inner membrane</keyword>
<keyword evidence="10 14" id="KW-0067">ATP-binding</keyword>
<keyword evidence="15" id="KW-0175">Coiled coil</keyword>
<keyword evidence="9 14" id="KW-0418">Kinase</keyword>
<dbReference type="InterPro" id="IPR050482">
    <property type="entry name" value="Sensor_HK_TwoCompSys"/>
</dbReference>
<dbReference type="CDD" id="cd16917">
    <property type="entry name" value="HATPase_UhpB-NarQ-NarX-like"/>
    <property type="match status" value="1"/>
</dbReference>
<dbReference type="GO" id="GO:0046983">
    <property type="term" value="F:protein dimerization activity"/>
    <property type="evidence" value="ECO:0007669"/>
    <property type="project" value="UniProtKB-UniRule"/>
</dbReference>
<evidence type="ECO:0000259" key="17">
    <source>
        <dbReference type="PROSITE" id="PS50109"/>
    </source>
</evidence>
<accession>A0A380TV74</accession>
<evidence type="ECO:0000313" key="19">
    <source>
        <dbReference type="EMBL" id="SUT92598.1"/>
    </source>
</evidence>
<feature type="domain" description="Histidine kinase" evidence="17">
    <location>
        <begin position="372"/>
        <end position="569"/>
    </location>
</feature>
<organism evidence="19 20">
    <name type="scientific">Actinobacillus lignieresii</name>
    <dbReference type="NCBI Taxonomy" id="720"/>
    <lineage>
        <taxon>Bacteria</taxon>
        <taxon>Pseudomonadati</taxon>
        <taxon>Pseudomonadota</taxon>
        <taxon>Gammaproteobacteria</taxon>
        <taxon>Pasteurellales</taxon>
        <taxon>Pasteurellaceae</taxon>
        <taxon>Actinobacillus</taxon>
    </lineage>
</organism>
<dbReference type="PANTHER" id="PTHR24421:SF10">
    <property type="entry name" value="NITRATE_NITRITE SENSOR PROTEIN NARQ"/>
    <property type="match status" value="1"/>
</dbReference>
<dbReference type="CDD" id="cd22899">
    <property type="entry name" value="NarQ_sensor"/>
    <property type="match status" value="1"/>
</dbReference>
<dbReference type="Pfam" id="PF07730">
    <property type="entry name" value="HisKA_3"/>
    <property type="match status" value="1"/>
</dbReference>
<dbReference type="InterPro" id="IPR011712">
    <property type="entry name" value="Sig_transdc_His_kin_sub3_dim/P"/>
</dbReference>
<evidence type="ECO:0000313" key="20">
    <source>
        <dbReference type="Proteomes" id="UP000254253"/>
    </source>
</evidence>
<keyword evidence="3 14" id="KW-1003">Cell membrane</keyword>
<feature type="domain" description="HAMP" evidence="18">
    <location>
        <begin position="181"/>
        <end position="234"/>
    </location>
</feature>
<evidence type="ECO:0000256" key="6">
    <source>
        <dbReference type="ARBA" id="ARBA00022679"/>
    </source>
</evidence>
<dbReference type="Pfam" id="PF13675">
    <property type="entry name" value="PilJ"/>
    <property type="match status" value="1"/>
</dbReference>
<evidence type="ECO:0000256" key="2">
    <source>
        <dbReference type="ARBA" id="ARBA00004429"/>
    </source>
</evidence>
<dbReference type="SMART" id="SM00387">
    <property type="entry name" value="HATPase_c"/>
    <property type="match status" value="1"/>
</dbReference>
<dbReference type="RefSeq" id="WP_115590365.1">
    <property type="nucleotide sequence ID" value="NZ_UFRN01000002.1"/>
</dbReference>
<dbReference type="InterPro" id="IPR005467">
    <property type="entry name" value="His_kinase_dom"/>
</dbReference>
<dbReference type="GO" id="GO:0005524">
    <property type="term" value="F:ATP binding"/>
    <property type="evidence" value="ECO:0007669"/>
    <property type="project" value="UniProtKB-UniRule"/>
</dbReference>
<dbReference type="PROSITE" id="PS50109">
    <property type="entry name" value="HIS_KIN"/>
    <property type="match status" value="1"/>
</dbReference>
<evidence type="ECO:0000256" key="13">
    <source>
        <dbReference type="ARBA" id="ARBA00023136"/>
    </source>
</evidence>
<feature type="transmembrane region" description="Helical" evidence="16">
    <location>
        <begin position="156"/>
        <end position="178"/>
    </location>
</feature>
<evidence type="ECO:0000256" key="5">
    <source>
        <dbReference type="ARBA" id="ARBA00022553"/>
    </source>
</evidence>
<evidence type="ECO:0000256" key="10">
    <source>
        <dbReference type="ARBA" id="ARBA00022840"/>
    </source>
</evidence>
<comment type="subcellular location">
    <subcellularLocation>
        <location evidence="2">Cell inner membrane</location>
        <topology evidence="2">Multi-pass membrane protein</topology>
    </subcellularLocation>
</comment>
<dbReference type="Pfam" id="PF02518">
    <property type="entry name" value="HATPase_c"/>
    <property type="match status" value="1"/>
</dbReference>
<keyword evidence="6 14" id="KW-0808">Transferase</keyword>
<proteinExistence type="predicted"/>
<evidence type="ECO:0000256" key="3">
    <source>
        <dbReference type="ARBA" id="ARBA00022475"/>
    </source>
</evidence>
<dbReference type="InterPro" id="IPR036890">
    <property type="entry name" value="HATPase_C_sf"/>
</dbReference>
<evidence type="ECO:0000256" key="15">
    <source>
        <dbReference type="SAM" id="Coils"/>
    </source>
</evidence>
<dbReference type="PIRSF" id="PIRSF003167">
    <property type="entry name" value="STHK_NarX/NarQ"/>
    <property type="match status" value="1"/>
</dbReference>
<feature type="transmembrane region" description="Helical" evidence="16">
    <location>
        <begin position="16"/>
        <end position="39"/>
    </location>
</feature>
<dbReference type="Gene3D" id="3.30.565.10">
    <property type="entry name" value="Histidine kinase-like ATPase, C-terminal domain"/>
    <property type="match status" value="1"/>
</dbReference>
<keyword evidence="5" id="KW-0597">Phosphoprotein</keyword>
<dbReference type="InterPro" id="IPR003660">
    <property type="entry name" value="HAMP_dom"/>
</dbReference>
<dbReference type="AlphaFoldDB" id="A0A380TV74"/>
<keyword evidence="7 16" id="KW-0812">Transmembrane</keyword>
<dbReference type="GO" id="GO:0000155">
    <property type="term" value="F:phosphorelay sensor kinase activity"/>
    <property type="evidence" value="ECO:0007669"/>
    <property type="project" value="UniProtKB-UniRule"/>
</dbReference>
<dbReference type="Proteomes" id="UP000254253">
    <property type="component" value="Unassembled WGS sequence"/>
</dbReference>
<reference evidence="19 20" key="1">
    <citation type="submission" date="2018-06" db="EMBL/GenBank/DDBJ databases">
        <authorList>
            <consortium name="Pathogen Informatics"/>
            <person name="Doyle S."/>
        </authorList>
    </citation>
    <scope>NUCLEOTIDE SEQUENCE [LARGE SCALE GENOMIC DNA]</scope>
    <source>
        <strain evidence="19 20">NCTC4191</strain>
    </source>
</reference>
<protein>
    <recommendedName>
        <fullName evidence="14">Sensor protein</fullName>
        <ecNumber evidence="14">2.7.13.3</ecNumber>
    </recommendedName>
</protein>
<keyword evidence="11 16" id="KW-1133">Transmembrane helix</keyword>
<dbReference type="Gene3D" id="1.10.287.130">
    <property type="match status" value="1"/>
</dbReference>
<dbReference type="Gene3D" id="1.20.120.960">
    <property type="entry name" value="Histidine kinase NarX, sensor domain"/>
    <property type="match status" value="1"/>
</dbReference>
<evidence type="ECO:0000256" key="9">
    <source>
        <dbReference type="ARBA" id="ARBA00022777"/>
    </source>
</evidence>
<dbReference type="EMBL" id="UFRN01000002">
    <property type="protein sequence ID" value="SUT92598.1"/>
    <property type="molecule type" value="Genomic_DNA"/>
</dbReference>
<evidence type="ECO:0000256" key="7">
    <source>
        <dbReference type="ARBA" id="ARBA00022692"/>
    </source>
</evidence>
<dbReference type="EC" id="2.7.13.3" evidence="14"/>
<keyword evidence="13 14" id="KW-0472">Membrane</keyword>
<dbReference type="PANTHER" id="PTHR24421">
    <property type="entry name" value="NITRATE/NITRITE SENSOR PROTEIN NARX-RELATED"/>
    <property type="match status" value="1"/>
</dbReference>
<evidence type="ECO:0000256" key="16">
    <source>
        <dbReference type="SAM" id="Phobius"/>
    </source>
</evidence>
<dbReference type="InterPro" id="IPR029095">
    <property type="entry name" value="NarX-like_N"/>
</dbReference>
<keyword evidence="8 14" id="KW-0547">Nucleotide-binding</keyword>
<evidence type="ECO:0000256" key="14">
    <source>
        <dbReference type="PIRNR" id="PIRNR003167"/>
    </source>
</evidence>
<dbReference type="Gene3D" id="1.20.5.1930">
    <property type="match status" value="1"/>
</dbReference>
<dbReference type="Pfam" id="PF00672">
    <property type="entry name" value="HAMP"/>
    <property type="match status" value="1"/>
</dbReference>
<keyword evidence="12 14" id="KW-0902">Two-component regulatory system</keyword>
<comment type="catalytic activity">
    <reaction evidence="1 14">
        <text>ATP + protein L-histidine = ADP + protein N-phospho-L-histidine.</text>
        <dbReference type="EC" id="2.7.13.3"/>
    </reaction>
</comment>
<gene>
    <name evidence="19" type="primary">narQ</name>
    <name evidence="19" type="ORF">NCTC4191_00878</name>
</gene>
<evidence type="ECO:0000256" key="12">
    <source>
        <dbReference type="ARBA" id="ARBA00023012"/>
    </source>
</evidence>
<evidence type="ECO:0000256" key="8">
    <source>
        <dbReference type="ARBA" id="ARBA00022741"/>
    </source>
</evidence>
<dbReference type="SMART" id="SM00304">
    <property type="entry name" value="HAMP"/>
    <property type="match status" value="1"/>
</dbReference>
<feature type="coiled-coil region" evidence="15">
    <location>
        <begin position="226"/>
        <end position="253"/>
    </location>
</feature>
<dbReference type="InterPro" id="IPR003594">
    <property type="entry name" value="HATPase_dom"/>
</dbReference>
<keyword evidence="20" id="KW-1185">Reference proteome</keyword>
<sequence length="571" mass="65254">MNKPVNYSKYSIARRIGFYFLVMIAFASLISGISLSIMWSNKSDAGLINVSGSLRMQSYRFLYEMEHHPQSIPARLAEYRQSLNSPEIQDSLEHKCLLPKEVTEAYAKLQKNWLEMESFIVKRDRNAYEANIEGYANQVNNFVWQLQEFVELKLKVAIGVIAVSMLLIIALAYFGVWYTRKRIITPLNQLVTASRQVKNEDFDHIRLAVDDPNELGLLSSAFTQMASELAKLYASLEEKVEDKTRRLMAVNRSLLVLFQCSQLLTAKPVNQSVLFKVLQTILDNEQLRGIEIQVYGADYWNVTIDNAPEQDWQFNEIAIENEKLALLRWKPSLLCPDERLIQNVSEMIGRSLYVLQLQKQQQQLLLMEERSIIARELHDSLAQSLTFFKIQVSLLKRNGEVKQDWDKQKAILNDFEKALNEAYSQLRELLSTFRLTIEEANLTHALERVLDSLRIRTSAQIRLNCKLPSQIFSAQQQVHALQIVREAVINAIKHANASEIDVIAETNADGEHCLIIRDNGKGIASDIEPEGHYGLTIMKERAAELKGEFSIKNRPEGGVEVVVVLPNMITA</sequence>
<evidence type="ECO:0000256" key="1">
    <source>
        <dbReference type="ARBA" id="ARBA00000085"/>
    </source>
</evidence>
<dbReference type="InterPro" id="IPR016380">
    <property type="entry name" value="Sig_transdc_His_kin_NarX/NarQ"/>
</dbReference>
<dbReference type="InterPro" id="IPR042295">
    <property type="entry name" value="NarX-like_N_sf"/>
</dbReference>
<dbReference type="SUPFAM" id="SSF55874">
    <property type="entry name" value="ATPase domain of HSP90 chaperone/DNA topoisomerase II/histidine kinase"/>
    <property type="match status" value="1"/>
</dbReference>
<name>A0A380TV74_ACTLI</name>
<dbReference type="SUPFAM" id="SSF158472">
    <property type="entry name" value="HAMP domain-like"/>
    <property type="match status" value="1"/>
</dbReference>